<dbReference type="AlphaFoldDB" id="A0A401ZPJ9"/>
<comment type="caution">
    <text evidence="7">The sequence shown here is derived from an EMBL/GenBank/DDBJ whole genome shotgun (WGS) entry which is preliminary data.</text>
</comment>
<feature type="transmembrane region" description="Helical" evidence="6">
    <location>
        <begin position="516"/>
        <end position="537"/>
    </location>
</feature>
<feature type="transmembrane region" description="Helical" evidence="6">
    <location>
        <begin position="139"/>
        <end position="165"/>
    </location>
</feature>
<organism evidence="7 8">
    <name type="scientific">Dictyobacter aurantiacus</name>
    <dbReference type="NCBI Taxonomy" id="1936993"/>
    <lineage>
        <taxon>Bacteria</taxon>
        <taxon>Bacillati</taxon>
        <taxon>Chloroflexota</taxon>
        <taxon>Ktedonobacteria</taxon>
        <taxon>Ktedonobacterales</taxon>
        <taxon>Dictyobacteraceae</taxon>
        <taxon>Dictyobacter</taxon>
    </lineage>
</organism>
<dbReference type="Proteomes" id="UP000287224">
    <property type="component" value="Unassembled WGS sequence"/>
</dbReference>
<comment type="subcellular location">
    <subcellularLocation>
        <location evidence="1">Cell membrane</location>
        <topology evidence="1">Multi-pass membrane protein</topology>
    </subcellularLocation>
</comment>
<dbReference type="RefSeq" id="WP_126601284.1">
    <property type="nucleotide sequence ID" value="NZ_BIFQ01000002.1"/>
</dbReference>
<evidence type="ECO:0000256" key="1">
    <source>
        <dbReference type="ARBA" id="ARBA00004651"/>
    </source>
</evidence>
<dbReference type="PANTHER" id="PTHR30250:SF27">
    <property type="entry name" value="POLYSACCHARIDE BIOSYNTHESIS PROTEIN"/>
    <property type="match status" value="1"/>
</dbReference>
<keyword evidence="8" id="KW-1185">Reference proteome</keyword>
<keyword evidence="2" id="KW-1003">Cell membrane</keyword>
<evidence type="ECO:0000256" key="3">
    <source>
        <dbReference type="ARBA" id="ARBA00022692"/>
    </source>
</evidence>
<feature type="transmembrane region" description="Helical" evidence="6">
    <location>
        <begin position="398"/>
        <end position="419"/>
    </location>
</feature>
<protein>
    <submittedName>
        <fullName evidence="7">Uncharacterized protein</fullName>
    </submittedName>
</protein>
<keyword evidence="3 6" id="KW-0812">Transmembrane</keyword>
<accession>A0A401ZPJ9</accession>
<dbReference type="GO" id="GO:0005886">
    <property type="term" value="C:plasma membrane"/>
    <property type="evidence" value="ECO:0007669"/>
    <property type="project" value="UniProtKB-SubCell"/>
</dbReference>
<evidence type="ECO:0000256" key="6">
    <source>
        <dbReference type="SAM" id="Phobius"/>
    </source>
</evidence>
<feature type="transmembrane region" description="Helical" evidence="6">
    <location>
        <begin position="239"/>
        <end position="259"/>
    </location>
</feature>
<dbReference type="InterPro" id="IPR050833">
    <property type="entry name" value="Poly_Biosynth_Transport"/>
</dbReference>
<name>A0A401ZPJ9_9CHLR</name>
<evidence type="ECO:0000313" key="8">
    <source>
        <dbReference type="Proteomes" id="UP000287224"/>
    </source>
</evidence>
<dbReference type="EMBL" id="BIFQ01000002">
    <property type="protein sequence ID" value="GCE08797.1"/>
    <property type="molecule type" value="Genomic_DNA"/>
</dbReference>
<feature type="transmembrane region" description="Helical" evidence="6">
    <location>
        <begin position="185"/>
        <end position="205"/>
    </location>
</feature>
<dbReference type="InterPro" id="IPR002797">
    <property type="entry name" value="Polysacc_synth"/>
</dbReference>
<feature type="transmembrane region" description="Helical" evidence="6">
    <location>
        <begin position="357"/>
        <end position="378"/>
    </location>
</feature>
<dbReference type="OrthoDB" id="5240734at2"/>
<feature type="transmembrane region" description="Helical" evidence="6">
    <location>
        <begin position="426"/>
        <end position="450"/>
    </location>
</feature>
<evidence type="ECO:0000313" key="7">
    <source>
        <dbReference type="EMBL" id="GCE08797.1"/>
    </source>
</evidence>
<keyword evidence="5 6" id="KW-0472">Membrane</keyword>
<feature type="transmembrane region" description="Helical" evidence="6">
    <location>
        <begin position="317"/>
        <end position="336"/>
    </location>
</feature>
<evidence type="ECO:0000256" key="4">
    <source>
        <dbReference type="ARBA" id="ARBA00022989"/>
    </source>
</evidence>
<reference evidence="8" key="1">
    <citation type="submission" date="2018-12" db="EMBL/GenBank/DDBJ databases">
        <title>Tengunoibacter tsumagoiensis gen. nov., sp. nov., Dictyobacter kobayashii sp. nov., D. alpinus sp. nov., and D. joshuensis sp. nov. and description of Dictyobacteraceae fam. nov. within the order Ktedonobacterales isolated from Tengu-no-mugimeshi.</title>
        <authorList>
            <person name="Wang C.M."/>
            <person name="Zheng Y."/>
            <person name="Sakai Y."/>
            <person name="Toyoda A."/>
            <person name="Minakuchi Y."/>
            <person name="Abe K."/>
            <person name="Yokota A."/>
            <person name="Yabe S."/>
        </authorList>
    </citation>
    <scope>NUCLEOTIDE SEQUENCE [LARGE SCALE GENOMIC DNA]</scope>
    <source>
        <strain evidence="8">S-27</strain>
    </source>
</reference>
<keyword evidence="4 6" id="KW-1133">Transmembrane helix</keyword>
<dbReference type="PANTHER" id="PTHR30250">
    <property type="entry name" value="PST FAMILY PREDICTED COLANIC ACID TRANSPORTER"/>
    <property type="match status" value="1"/>
</dbReference>
<sequence>MSLIRARKRLVRHDHQSRLAVHGDDARIDDVLVAECVRSEPVTSVVPALMSKELIALCIDMSEVVGGGTVVSGGYLGSTLMRYVANILMARMVSPAVYGMFGEIFSLTYILGWIAKSGFDIVFVRLLPRYLLKSELKLVVGLTRFILLITIVLGLFAGLLFFVYAPRIALLFYHDASCTLLLREMTVLIPLIALQTVIAAGLQAFKEVLWKMYIERIVQPVLTLIMLVLAFLLDWKVEGLSFSTIVGYLFAVGIGYLVLMRIVKRHTPHVLPASYQVRRWLALSLPLFFNGLIYALADTLNALLLGLLATPGQAAGYLVAERAAIFVTMPLAALSVRYTPLIAEYYYHGLPVRITRMYAAVTRWSILLSLPVFLWLLIFRQVVLQGFGAAYAGYETVLIIICVGFLVYAVLGPASYIFVMVAPPRLIMLNSTLSIGANIILSCIMIQLYAAMGAALSIFFSSLITYGLSFCWVNWYLKMQPLRWQLYKPLLAGGLAVLTGYLILHCMQIESDMFRVLVTLGAMILFIITYCFALILLRFSPEDLFVFAHLLGKFRLRPAS</sequence>
<proteinExistence type="predicted"/>
<feature type="transmembrane region" description="Helical" evidence="6">
    <location>
        <begin position="456"/>
        <end position="477"/>
    </location>
</feature>
<dbReference type="Pfam" id="PF01943">
    <property type="entry name" value="Polysacc_synt"/>
    <property type="match status" value="1"/>
</dbReference>
<feature type="transmembrane region" description="Helical" evidence="6">
    <location>
        <begin position="486"/>
        <end position="504"/>
    </location>
</feature>
<evidence type="ECO:0000256" key="5">
    <source>
        <dbReference type="ARBA" id="ARBA00023136"/>
    </source>
</evidence>
<feature type="transmembrane region" description="Helical" evidence="6">
    <location>
        <begin position="217"/>
        <end position="233"/>
    </location>
</feature>
<feature type="transmembrane region" description="Helical" evidence="6">
    <location>
        <begin position="280"/>
        <end position="297"/>
    </location>
</feature>
<gene>
    <name evidence="7" type="ORF">KDAU_61260</name>
</gene>
<evidence type="ECO:0000256" key="2">
    <source>
        <dbReference type="ARBA" id="ARBA00022475"/>
    </source>
</evidence>